<evidence type="ECO:0000313" key="1">
    <source>
        <dbReference type="EMBL" id="EDP8514250.1"/>
    </source>
</evidence>
<dbReference type="AlphaFoldDB" id="A0A6C8E961"/>
<reference evidence="1 2" key="1">
    <citation type="submission" date="2020-02" db="EMBL/GenBank/DDBJ databases">
        <authorList>
            <consortium name="GenomeTrakr: Next Generation Sequencing Network for Food Pathogen Tracability"/>
        </authorList>
    </citation>
    <scope>NUCLEOTIDE SEQUENCE [LARGE SCALE GENOMIC DNA]</scope>
    <source>
        <strain evidence="2">FDA1090798-S029-001</strain>
    </source>
</reference>
<protein>
    <submittedName>
        <fullName evidence="1">Uncharacterized protein</fullName>
    </submittedName>
</protein>
<dbReference type="Proteomes" id="UP000478704">
    <property type="component" value="Unassembled WGS sequence"/>
</dbReference>
<proteinExistence type="predicted"/>
<dbReference type="EMBL" id="AANPAU010000005">
    <property type="protein sequence ID" value="EDP8514250.1"/>
    <property type="molecule type" value="Genomic_DNA"/>
</dbReference>
<accession>A0A6C8E961</accession>
<sequence length="58" mass="6726">MGFMGWPLFDWFSNASMGICSKETKSEIIFIKNKKGRFPNSGNLPFSCIINEMNYRKL</sequence>
<name>A0A6C8E961_LISMN</name>
<organism evidence="1 2">
    <name type="scientific">Listeria monocytogenes</name>
    <dbReference type="NCBI Taxonomy" id="1639"/>
    <lineage>
        <taxon>Bacteria</taxon>
        <taxon>Bacillati</taxon>
        <taxon>Bacillota</taxon>
        <taxon>Bacilli</taxon>
        <taxon>Bacillales</taxon>
        <taxon>Listeriaceae</taxon>
        <taxon>Listeria</taxon>
    </lineage>
</organism>
<evidence type="ECO:0000313" key="2">
    <source>
        <dbReference type="Proteomes" id="UP000478704"/>
    </source>
</evidence>
<comment type="caution">
    <text evidence="1">The sequence shown here is derived from an EMBL/GenBank/DDBJ whole genome shotgun (WGS) entry which is preliminary data.</text>
</comment>
<gene>
    <name evidence="1" type="ORF">G3O21_001674</name>
</gene>